<organism evidence="1 2">
    <name type="scientific">Ramlibacter lithotrophicus</name>
    <dbReference type="NCBI Taxonomy" id="2606681"/>
    <lineage>
        <taxon>Bacteria</taxon>
        <taxon>Pseudomonadati</taxon>
        <taxon>Pseudomonadota</taxon>
        <taxon>Betaproteobacteria</taxon>
        <taxon>Burkholderiales</taxon>
        <taxon>Comamonadaceae</taxon>
        <taxon>Ramlibacter</taxon>
    </lineage>
</organism>
<sequence>MPQTLHTKLSEWRDAERKACAAERSLTHLLFERLEEPPPTEGLAAEARLLREQANEKLRAAIAALRPKR</sequence>
<proteinExistence type="predicted"/>
<protein>
    <submittedName>
        <fullName evidence="1">Uncharacterized protein</fullName>
    </submittedName>
</protein>
<accession>A0A7X6I4U7</accession>
<name>A0A7X6I4U7_9BURK</name>
<dbReference type="RefSeq" id="WP_168105715.1">
    <property type="nucleotide sequence ID" value="NZ_VTOX01000001.1"/>
</dbReference>
<comment type="caution">
    <text evidence="1">The sequence shown here is derived from an EMBL/GenBank/DDBJ whole genome shotgun (WGS) entry which is preliminary data.</text>
</comment>
<evidence type="ECO:0000313" key="2">
    <source>
        <dbReference type="Proteomes" id="UP000521868"/>
    </source>
</evidence>
<evidence type="ECO:0000313" key="1">
    <source>
        <dbReference type="EMBL" id="NKE64643.1"/>
    </source>
</evidence>
<dbReference type="AlphaFoldDB" id="A0A7X6I4U7"/>
<gene>
    <name evidence="1" type="ORF">RAMLITH_02310</name>
</gene>
<dbReference type="EMBL" id="VTOX01000001">
    <property type="protein sequence ID" value="NKE64643.1"/>
    <property type="molecule type" value="Genomic_DNA"/>
</dbReference>
<keyword evidence="2" id="KW-1185">Reference proteome</keyword>
<dbReference type="Proteomes" id="UP000521868">
    <property type="component" value="Unassembled WGS sequence"/>
</dbReference>
<reference evidence="1 2" key="1">
    <citation type="journal article" date="2020" name="Nature">
        <title>Bacterial chemolithoautotrophy via manganese oxidation.</title>
        <authorList>
            <person name="Yu H."/>
            <person name="Leadbetter J.R."/>
        </authorList>
    </citation>
    <scope>NUCLEOTIDE SEQUENCE [LARGE SCALE GENOMIC DNA]</scope>
    <source>
        <strain evidence="1 2">RBP-1</strain>
    </source>
</reference>